<comment type="caution">
    <text evidence="12">The sequence shown here is derived from an EMBL/GenBank/DDBJ whole genome shotgun (WGS) entry which is preliminary data.</text>
</comment>
<dbReference type="InterPro" id="IPR045024">
    <property type="entry name" value="NDH-2"/>
</dbReference>
<dbReference type="PANTHER" id="PTHR43706">
    <property type="entry name" value="NADH DEHYDROGENASE"/>
    <property type="match status" value="1"/>
</dbReference>
<accession>A0A4R3YWG4</accession>
<dbReference type="RefSeq" id="WP_132142372.1">
    <property type="nucleotide sequence ID" value="NZ_SMCS01000002.1"/>
</dbReference>
<evidence type="ECO:0000256" key="7">
    <source>
        <dbReference type="ARBA" id="ARBA00023027"/>
    </source>
</evidence>
<feature type="domain" description="FAD/NAD(P)-binding" evidence="10">
    <location>
        <begin position="13"/>
        <end position="328"/>
    </location>
</feature>
<evidence type="ECO:0000313" key="12">
    <source>
        <dbReference type="EMBL" id="TCV96168.1"/>
    </source>
</evidence>
<evidence type="ECO:0000256" key="6">
    <source>
        <dbReference type="ARBA" id="ARBA00023002"/>
    </source>
</evidence>
<dbReference type="Pfam" id="PF07992">
    <property type="entry name" value="Pyr_redox_2"/>
    <property type="match status" value="1"/>
</dbReference>
<dbReference type="PRINTS" id="PR00368">
    <property type="entry name" value="FADPNR"/>
</dbReference>
<dbReference type="AlphaFoldDB" id="A0A4R3YWG4"/>
<dbReference type="InterPro" id="IPR036188">
    <property type="entry name" value="FAD/NAD-bd_sf"/>
</dbReference>
<keyword evidence="13" id="KW-1185">Reference proteome</keyword>
<keyword evidence="4" id="KW-0274">FAD</keyword>
<keyword evidence="9" id="KW-0812">Transmembrane</keyword>
<evidence type="ECO:0000256" key="5">
    <source>
        <dbReference type="ARBA" id="ARBA00022946"/>
    </source>
</evidence>
<evidence type="ECO:0000256" key="1">
    <source>
        <dbReference type="ARBA" id="ARBA00005272"/>
    </source>
</evidence>
<dbReference type="PANTHER" id="PTHR43706:SF47">
    <property type="entry name" value="EXTERNAL NADH-UBIQUINONE OXIDOREDUCTASE 1, MITOCHONDRIAL-RELATED"/>
    <property type="match status" value="1"/>
</dbReference>
<evidence type="ECO:0000256" key="9">
    <source>
        <dbReference type="SAM" id="Phobius"/>
    </source>
</evidence>
<evidence type="ECO:0000259" key="10">
    <source>
        <dbReference type="Pfam" id="PF07992"/>
    </source>
</evidence>
<keyword evidence="9" id="KW-1133">Transmembrane helix</keyword>
<evidence type="ECO:0000256" key="8">
    <source>
        <dbReference type="ARBA" id="ARBA00047599"/>
    </source>
</evidence>
<evidence type="ECO:0000256" key="3">
    <source>
        <dbReference type="ARBA" id="ARBA00022630"/>
    </source>
</evidence>
<feature type="transmembrane region" description="Helical" evidence="9">
    <location>
        <begin position="371"/>
        <end position="391"/>
    </location>
</feature>
<keyword evidence="6" id="KW-0560">Oxidoreductase</keyword>
<reference evidence="12 13" key="1">
    <citation type="submission" date="2019-03" db="EMBL/GenBank/DDBJ databases">
        <title>Above-ground endophytic microbial communities from plants in different locations in the United States.</title>
        <authorList>
            <person name="Frank C."/>
        </authorList>
    </citation>
    <scope>NUCLEOTIDE SEQUENCE [LARGE SCALE GENOMIC DNA]</scope>
    <source>
        <strain evidence="12 13">LP_13_YM</strain>
    </source>
</reference>
<evidence type="ECO:0000259" key="11">
    <source>
        <dbReference type="Pfam" id="PF22366"/>
    </source>
</evidence>
<feature type="domain" description="External alternative NADH-ubiquinone oxidoreductase-like C-terminal" evidence="11">
    <location>
        <begin position="354"/>
        <end position="406"/>
    </location>
</feature>
<keyword evidence="9" id="KW-0472">Membrane</keyword>
<evidence type="ECO:0000256" key="4">
    <source>
        <dbReference type="ARBA" id="ARBA00022827"/>
    </source>
</evidence>
<dbReference type="Proteomes" id="UP000295645">
    <property type="component" value="Unassembled WGS sequence"/>
</dbReference>
<dbReference type="InterPro" id="IPR054585">
    <property type="entry name" value="NDH2-like_C"/>
</dbReference>
<protein>
    <recommendedName>
        <fullName evidence="2">NADH:ubiquinone reductase (non-electrogenic)</fullName>
        <ecNumber evidence="2">1.6.5.9</ecNumber>
    </recommendedName>
</protein>
<name>A0A4R3YWG4_9GAMM</name>
<dbReference type="Pfam" id="PF22366">
    <property type="entry name" value="NDH2_C"/>
    <property type="match status" value="1"/>
</dbReference>
<dbReference type="SUPFAM" id="SSF51905">
    <property type="entry name" value="FAD/NAD(P)-binding domain"/>
    <property type="match status" value="2"/>
</dbReference>
<proteinExistence type="inferred from homology"/>
<gene>
    <name evidence="12" type="ORF">EC912_102518</name>
</gene>
<dbReference type="EC" id="1.6.5.9" evidence="2"/>
<feature type="transmembrane region" description="Helical" evidence="9">
    <location>
        <begin position="12"/>
        <end position="31"/>
    </location>
</feature>
<keyword evidence="5" id="KW-0809">Transit peptide</keyword>
<keyword evidence="3" id="KW-0285">Flavoprotein</keyword>
<dbReference type="OrthoDB" id="9781621at2"/>
<sequence>MHSDDAARGKRHRVLIIGGGFGGLSAARALAKTPVEVTLVDRRNHHLFQPLLYQVATAGLSAPSIAAPLRFILREQANAFVYMDEALEIDRERKTVRFAHGVREYDTLVVATGAGHAYFGHDEWAKDAPGLKTLEDAFHIRRRILLAFENAERETDPAKRQAWLNFVIVGGGATGVELAGTLAEIARHTLPREFRNSEPRDANIMLVEAGPRVLPAFAEDLSEKARKQLVKLGVDVRTGGAVTAIDAHGVDLGDQHIAARTVLWAAGVAASPLGALLGAPVDRAGRVQVLGDLSIPGDPDVFVIGDLASVNSDGKPVPGVAPAAKQMGAYVGSVIRARIEDQAAPAPFRYRDDGSLATIGRMAAVAQFGKVKLSGVLAWWVWLIAHVYFLIGFRNRLVVLMDWASSYWTYQRHARIVQGDIGRDDPPR</sequence>
<organism evidence="12 13">
    <name type="scientific">Luteibacter rhizovicinus</name>
    <dbReference type="NCBI Taxonomy" id="242606"/>
    <lineage>
        <taxon>Bacteria</taxon>
        <taxon>Pseudomonadati</taxon>
        <taxon>Pseudomonadota</taxon>
        <taxon>Gammaproteobacteria</taxon>
        <taxon>Lysobacterales</taxon>
        <taxon>Rhodanobacteraceae</taxon>
        <taxon>Luteibacter</taxon>
    </lineage>
</organism>
<dbReference type="EMBL" id="SMCS01000002">
    <property type="protein sequence ID" value="TCV96168.1"/>
    <property type="molecule type" value="Genomic_DNA"/>
</dbReference>
<dbReference type="PRINTS" id="PR00411">
    <property type="entry name" value="PNDRDTASEI"/>
</dbReference>
<evidence type="ECO:0000313" key="13">
    <source>
        <dbReference type="Proteomes" id="UP000295645"/>
    </source>
</evidence>
<comment type="catalytic activity">
    <reaction evidence="8">
        <text>a quinone + NADH + H(+) = a quinol + NAD(+)</text>
        <dbReference type="Rhea" id="RHEA:46160"/>
        <dbReference type="ChEBI" id="CHEBI:15378"/>
        <dbReference type="ChEBI" id="CHEBI:24646"/>
        <dbReference type="ChEBI" id="CHEBI:57540"/>
        <dbReference type="ChEBI" id="CHEBI:57945"/>
        <dbReference type="ChEBI" id="CHEBI:132124"/>
        <dbReference type="EC" id="1.6.5.9"/>
    </reaction>
</comment>
<dbReference type="GO" id="GO:0050136">
    <property type="term" value="F:NADH dehydrogenase (quinone) (non-electrogenic) activity"/>
    <property type="evidence" value="ECO:0007669"/>
    <property type="project" value="UniProtKB-EC"/>
</dbReference>
<dbReference type="InterPro" id="IPR023753">
    <property type="entry name" value="FAD/NAD-binding_dom"/>
</dbReference>
<comment type="similarity">
    <text evidence="1">Belongs to the NADH dehydrogenase family.</text>
</comment>
<feature type="transmembrane region" description="Helical" evidence="9">
    <location>
        <begin position="51"/>
        <end position="73"/>
    </location>
</feature>
<evidence type="ECO:0000256" key="2">
    <source>
        <dbReference type="ARBA" id="ARBA00012637"/>
    </source>
</evidence>
<keyword evidence="7" id="KW-0520">NAD</keyword>
<dbReference type="Gene3D" id="3.50.50.100">
    <property type="match status" value="1"/>
</dbReference>